<dbReference type="Pfam" id="PF01780">
    <property type="entry name" value="Ribosomal_L37ae"/>
    <property type="match status" value="1"/>
</dbReference>
<dbReference type="InterPro" id="IPR050522">
    <property type="entry name" value="Ribosomal_protein_eL43"/>
</dbReference>
<dbReference type="AlphaFoldDB" id="A0A7S2CLR7"/>
<evidence type="ECO:0000256" key="4">
    <source>
        <dbReference type="ARBA" id="ARBA00023274"/>
    </source>
</evidence>
<dbReference type="Gene3D" id="2.20.25.30">
    <property type="match status" value="1"/>
</dbReference>
<keyword evidence="3" id="KW-0689">Ribosomal protein</keyword>
<accession>A0A7S2CLR7</accession>
<organism evidence="5">
    <name type="scientific">Octactis speculum</name>
    <dbReference type="NCBI Taxonomy" id="3111310"/>
    <lineage>
        <taxon>Eukaryota</taxon>
        <taxon>Sar</taxon>
        <taxon>Stramenopiles</taxon>
        <taxon>Ochrophyta</taxon>
        <taxon>Dictyochophyceae</taxon>
        <taxon>Dictyochales</taxon>
        <taxon>Dictyochaceae</taxon>
        <taxon>Octactis</taxon>
    </lineage>
</organism>
<dbReference type="GO" id="GO:0005840">
    <property type="term" value="C:ribosome"/>
    <property type="evidence" value="ECO:0007669"/>
    <property type="project" value="UniProtKB-KW"/>
</dbReference>
<gene>
    <name evidence="5" type="ORF">DSPE1174_LOCUS15599</name>
</gene>
<dbReference type="GO" id="GO:1990904">
    <property type="term" value="C:ribonucleoprotein complex"/>
    <property type="evidence" value="ECO:0007669"/>
    <property type="project" value="UniProtKB-KW"/>
</dbReference>
<sequence length="112" mass="12383">MNNFANNNNLPLAESTVMGKRTKKVGICGKYGTRYGASLRKVIKKMEVSQHAKYHCVYCGKDNVKRQSVGIWNCKSCKKVLAGGAYTLNTPAAATVRSAIARLRKTQEMENI</sequence>
<reference evidence="5" key="1">
    <citation type="submission" date="2021-01" db="EMBL/GenBank/DDBJ databases">
        <authorList>
            <person name="Corre E."/>
            <person name="Pelletier E."/>
            <person name="Niang G."/>
            <person name="Scheremetjew M."/>
            <person name="Finn R."/>
            <person name="Kale V."/>
            <person name="Holt S."/>
            <person name="Cochrane G."/>
            <person name="Meng A."/>
            <person name="Brown T."/>
            <person name="Cohen L."/>
        </authorList>
    </citation>
    <scope>NUCLEOTIDE SEQUENCE</scope>
    <source>
        <strain evidence="5">CCMP1381</strain>
    </source>
</reference>
<evidence type="ECO:0000256" key="3">
    <source>
        <dbReference type="ARBA" id="ARBA00022980"/>
    </source>
</evidence>
<dbReference type="HAMAP" id="MF_00327">
    <property type="entry name" value="Ribosomal_eL43"/>
    <property type="match status" value="1"/>
</dbReference>
<evidence type="ECO:0008006" key="6">
    <source>
        <dbReference type="Google" id="ProtNLM"/>
    </source>
</evidence>
<dbReference type="PANTHER" id="PTHR48129:SF1">
    <property type="entry name" value="LARGE RIBOSOMAL SUBUNIT PROTEIN EL43"/>
    <property type="match status" value="1"/>
</dbReference>
<dbReference type="InterPro" id="IPR002674">
    <property type="entry name" value="Ribosomal_eL43"/>
</dbReference>
<name>A0A7S2CLR7_9STRA</name>
<dbReference type="NCBIfam" id="TIGR00280">
    <property type="entry name" value="eL43_euk_arch"/>
    <property type="match status" value="1"/>
</dbReference>
<keyword evidence="2" id="KW-0862">Zinc</keyword>
<dbReference type="SUPFAM" id="SSF57829">
    <property type="entry name" value="Zn-binding ribosomal proteins"/>
    <property type="match status" value="1"/>
</dbReference>
<dbReference type="FunFam" id="2.20.25.30:FF:000002">
    <property type="entry name" value="60S ribosomal protein L37a"/>
    <property type="match status" value="1"/>
</dbReference>
<dbReference type="NCBIfam" id="NF003058">
    <property type="entry name" value="PRK03976.1"/>
    <property type="match status" value="1"/>
</dbReference>
<dbReference type="InterPro" id="IPR011331">
    <property type="entry name" value="Ribosomal_eL37/eL43"/>
</dbReference>
<dbReference type="GO" id="GO:0003735">
    <property type="term" value="F:structural constituent of ribosome"/>
    <property type="evidence" value="ECO:0007669"/>
    <property type="project" value="InterPro"/>
</dbReference>
<dbReference type="InterPro" id="IPR011332">
    <property type="entry name" value="Ribosomal_zn-bd"/>
</dbReference>
<evidence type="ECO:0000256" key="1">
    <source>
        <dbReference type="ARBA" id="ARBA00008672"/>
    </source>
</evidence>
<dbReference type="PANTHER" id="PTHR48129">
    <property type="entry name" value="60S RIBOSOMAL PROTEIN L37A"/>
    <property type="match status" value="1"/>
</dbReference>
<protein>
    <recommendedName>
        <fullName evidence="6">Ribosomal protein L37a</fullName>
    </recommendedName>
</protein>
<dbReference type="EMBL" id="HBGS01030576">
    <property type="protein sequence ID" value="CAD9429185.1"/>
    <property type="molecule type" value="Transcribed_RNA"/>
</dbReference>
<keyword evidence="4" id="KW-0687">Ribonucleoprotein</keyword>
<dbReference type="GO" id="GO:0006412">
    <property type="term" value="P:translation"/>
    <property type="evidence" value="ECO:0007669"/>
    <property type="project" value="InterPro"/>
</dbReference>
<evidence type="ECO:0000256" key="2">
    <source>
        <dbReference type="ARBA" id="ARBA00022833"/>
    </source>
</evidence>
<comment type="similarity">
    <text evidence="1">Belongs to the eukaryotic ribosomal protein eL43 family.</text>
</comment>
<proteinExistence type="inferred from homology"/>
<evidence type="ECO:0000313" key="5">
    <source>
        <dbReference type="EMBL" id="CAD9429185.1"/>
    </source>
</evidence>